<accession>A0A3N2PLQ5</accession>
<name>A0A3N2PLQ5_SODAK</name>
<evidence type="ECO:0000313" key="2">
    <source>
        <dbReference type="Proteomes" id="UP000272025"/>
    </source>
</evidence>
<dbReference type="GeneID" id="39584035"/>
<organism evidence="1 2">
    <name type="scientific">Sodiomyces alkalinus (strain CBS 110278 / VKM F-3762 / F11)</name>
    <name type="common">Alkaliphilic filamentous fungus</name>
    <dbReference type="NCBI Taxonomy" id="1314773"/>
    <lineage>
        <taxon>Eukaryota</taxon>
        <taxon>Fungi</taxon>
        <taxon>Dikarya</taxon>
        <taxon>Ascomycota</taxon>
        <taxon>Pezizomycotina</taxon>
        <taxon>Sordariomycetes</taxon>
        <taxon>Hypocreomycetidae</taxon>
        <taxon>Glomerellales</taxon>
        <taxon>Plectosphaerellaceae</taxon>
        <taxon>Sodiomyces</taxon>
    </lineage>
</organism>
<evidence type="ECO:0000313" key="1">
    <source>
        <dbReference type="EMBL" id="ROT35419.1"/>
    </source>
</evidence>
<keyword evidence="2" id="KW-1185">Reference proteome</keyword>
<gene>
    <name evidence="1" type="ORF">SODALDRAFT_65589</name>
</gene>
<dbReference type="EMBL" id="ML119061">
    <property type="protein sequence ID" value="ROT35419.1"/>
    <property type="molecule type" value="Genomic_DNA"/>
</dbReference>
<proteinExistence type="predicted"/>
<dbReference type="Proteomes" id="UP000272025">
    <property type="component" value="Unassembled WGS sequence"/>
</dbReference>
<dbReference type="AlphaFoldDB" id="A0A3N2PLQ5"/>
<dbReference type="RefSeq" id="XP_028463225.1">
    <property type="nucleotide sequence ID" value="XM_028615558.1"/>
</dbReference>
<reference evidence="1 2" key="1">
    <citation type="journal article" date="2018" name="Mol. Ecol.">
        <title>The obligate alkalophilic soda-lake fungus Sodiomyces alkalinus has shifted to a protein diet.</title>
        <authorList>
            <person name="Grum-Grzhimaylo A.A."/>
            <person name="Falkoski D.L."/>
            <person name="van den Heuvel J."/>
            <person name="Valero-Jimenez C.A."/>
            <person name="Min B."/>
            <person name="Choi I.G."/>
            <person name="Lipzen A."/>
            <person name="Daum C.G."/>
            <person name="Aanen D.K."/>
            <person name="Tsang A."/>
            <person name="Henrissat B."/>
            <person name="Bilanenko E.N."/>
            <person name="de Vries R.P."/>
            <person name="van Kan J.A.L."/>
            <person name="Grigoriev I.V."/>
            <person name="Debets A.J.M."/>
        </authorList>
    </citation>
    <scope>NUCLEOTIDE SEQUENCE [LARGE SCALE GENOMIC DNA]</scope>
    <source>
        <strain evidence="1 2">F11</strain>
    </source>
</reference>
<sequence length="198" mass="23355">MPLLQSEHKFTLVKLFALRRPRVAPWWLGLMLLGDDVAIFDRIHSYLCTLQERANFPCLSTPDTTVAAWTGSAQSYLDDSVPTDVHHTESQSSESRIISRADQLRHRYLFLRQDPGWTYSAWRPFGSVPMKNVESELWPQLELEYSLEYVDWIWWTKDGNDVQKGYRHDVANGDRDMTLINALRSQRHSWLKRWFGWQ</sequence>
<dbReference type="OrthoDB" id="3549294at2759"/>
<protein>
    <submittedName>
        <fullName evidence="1">Uncharacterized protein</fullName>
    </submittedName>
</protein>